<dbReference type="EMBL" id="BMAT01011733">
    <property type="protein sequence ID" value="GFR78288.1"/>
    <property type="molecule type" value="Genomic_DNA"/>
</dbReference>
<dbReference type="Proteomes" id="UP000762676">
    <property type="component" value="Unassembled WGS sequence"/>
</dbReference>
<evidence type="ECO:0000256" key="1">
    <source>
        <dbReference type="SAM" id="MobiDB-lite"/>
    </source>
</evidence>
<organism evidence="2 3">
    <name type="scientific">Elysia marginata</name>
    <dbReference type="NCBI Taxonomy" id="1093978"/>
    <lineage>
        <taxon>Eukaryota</taxon>
        <taxon>Metazoa</taxon>
        <taxon>Spiralia</taxon>
        <taxon>Lophotrochozoa</taxon>
        <taxon>Mollusca</taxon>
        <taxon>Gastropoda</taxon>
        <taxon>Heterobranchia</taxon>
        <taxon>Euthyneura</taxon>
        <taxon>Panpulmonata</taxon>
        <taxon>Sacoglossa</taxon>
        <taxon>Placobranchoidea</taxon>
        <taxon>Plakobranchidae</taxon>
        <taxon>Elysia</taxon>
    </lineage>
</organism>
<evidence type="ECO:0000313" key="3">
    <source>
        <dbReference type="Proteomes" id="UP000762676"/>
    </source>
</evidence>
<sequence>MRCEPAQEDEAFRAGNPGWLMASQGPLANHPFLPWVQLHPLPSQTNRPVRTSTPSPNSFNISPANQHLDFDLPASSCTQRSHKACAPPVCDRASVGECACAWTCTSNSHVLACQPNHPSVCVSGLAILSTPLTPALGEGTRAL</sequence>
<reference evidence="2 3" key="1">
    <citation type="journal article" date="2021" name="Elife">
        <title>Chloroplast acquisition without the gene transfer in kleptoplastic sea slugs, Plakobranchus ocellatus.</title>
        <authorList>
            <person name="Maeda T."/>
            <person name="Takahashi S."/>
            <person name="Yoshida T."/>
            <person name="Shimamura S."/>
            <person name="Takaki Y."/>
            <person name="Nagai Y."/>
            <person name="Toyoda A."/>
            <person name="Suzuki Y."/>
            <person name="Arimoto A."/>
            <person name="Ishii H."/>
            <person name="Satoh N."/>
            <person name="Nishiyama T."/>
            <person name="Hasebe M."/>
            <person name="Maruyama T."/>
            <person name="Minagawa J."/>
            <person name="Obokata J."/>
            <person name="Shigenobu S."/>
        </authorList>
    </citation>
    <scope>NUCLEOTIDE SEQUENCE [LARGE SCALE GENOMIC DNA]</scope>
</reference>
<name>A0AAV4G017_9GAST</name>
<feature type="region of interest" description="Disordered" evidence="1">
    <location>
        <begin position="43"/>
        <end position="64"/>
    </location>
</feature>
<comment type="caution">
    <text evidence="2">The sequence shown here is derived from an EMBL/GenBank/DDBJ whole genome shotgun (WGS) entry which is preliminary data.</text>
</comment>
<evidence type="ECO:0000313" key="2">
    <source>
        <dbReference type="EMBL" id="GFR78288.1"/>
    </source>
</evidence>
<proteinExistence type="predicted"/>
<keyword evidence="3" id="KW-1185">Reference proteome</keyword>
<gene>
    <name evidence="2" type="ORF">ElyMa_005846300</name>
</gene>
<dbReference type="AlphaFoldDB" id="A0AAV4G017"/>
<protein>
    <submittedName>
        <fullName evidence="2">Uncharacterized protein</fullName>
    </submittedName>
</protein>
<accession>A0AAV4G017</accession>